<evidence type="ECO:0000256" key="1">
    <source>
        <dbReference type="ARBA" id="ARBA00004370"/>
    </source>
</evidence>
<comment type="subcellular location">
    <subcellularLocation>
        <location evidence="8">Cell membrane</location>
        <topology evidence="8">Peripheral membrane protein</topology>
    </subcellularLocation>
    <subcellularLocation>
        <location evidence="1">Membrane</location>
    </subcellularLocation>
</comment>
<dbReference type="InterPro" id="IPR020781">
    <property type="entry name" value="ATPase_OSCP/d_CS"/>
</dbReference>
<dbReference type="Proteomes" id="UP001549321">
    <property type="component" value="Unassembled WGS sequence"/>
</dbReference>
<dbReference type="NCBIfam" id="NF004406">
    <property type="entry name" value="PRK05758.3-2"/>
    <property type="match status" value="1"/>
</dbReference>
<evidence type="ECO:0000313" key="10">
    <source>
        <dbReference type="EMBL" id="MET4636469.1"/>
    </source>
</evidence>
<dbReference type="Pfam" id="PF00213">
    <property type="entry name" value="OSCP"/>
    <property type="match status" value="1"/>
</dbReference>
<evidence type="ECO:0000256" key="8">
    <source>
        <dbReference type="HAMAP-Rule" id="MF_01416"/>
    </source>
</evidence>
<evidence type="ECO:0000256" key="4">
    <source>
        <dbReference type="ARBA" id="ARBA00023065"/>
    </source>
</evidence>
<keyword evidence="5 8" id="KW-0472">Membrane</keyword>
<keyword evidence="2 8" id="KW-0813">Transport</keyword>
<comment type="function">
    <text evidence="8">This protein is part of the stalk that links CF(0) to CF(1). It either transmits conformational changes from CF(0) to CF(1) or is implicated in proton conduction.</text>
</comment>
<evidence type="ECO:0000256" key="5">
    <source>
        <dbReference type="ARBA" id="ARBA00023136"/>
    </source>
</evidence>
<gene>
    <name evidence="8" type="primary">atpH</name>
    <name evidence="10" type="ORF">ABIE08_004427</name>
</gene>
<dbReference type="NCBIfam" id="TIGR01145">
    <property type="entry name" value="ATP_synt_delta"/>
    <property type="match status" value="1"/>
</dbReference>
<keyword evidence="11" id="KW-1185">Reference proteome</keyword>
<keyword evidence="6 8" id="KW-0139">CF(1)</keyword>
<dbReference type="EMBL" id="JBEPSM010000004">
    <property type="protein sequence ID" value="MET4636469.1"/>
    <property type="molecule type" value="Genomic_DNA"/>
</dbReference>
<comment type="similarity">
    <text evidence="8">Belongs to the ATPase delta chain family.</text>
</comment>
<dbReference type="PANTHER" id="PTHR11910">
    <property type="entry name" value="ATP SYNTHASE DELTA CHAIN"/>
    <property type="match status" value="1"/>
</dbReference>
<keyword evidence="3 8" id="KW-0375">Hydrogen ion transport</keyword>
<reference evidence="10 11" key="1">
    <citation type="submission" date="2024-06" db="EMBL/GenBank/DDBJ databases">
        <title>Sorghum-associated microbial communities from plants grown in Nebraska, USA.</title>
        <authorList>
            <person name="Schachtman D."/>
        </authorList>
    </citation>
    <scope>NUCLEOTIDE SEQUENCE [LARGE SCALE GENOMIC DNA]</scope>
    <source>
        <strain evidence="10 11">3207</strain>
    </source>
</reference>
<evidence type="ECO:0000256" key="6">
    <source>
        <dbReference type="ARBA" id="ARBA00023196"/>
    </source>
</evidence>
<evidence type="ECO:0000256" key="3">
    <source>
        <dbReference type="ARBA" id="ARBA00022781"/>
    </source>
</evidence>
<protein>
    <recommendedName>
        <fullName evidence="8">ATP synthase subunit delta</fullName>
    </recommendedName>
    <alternativeName>
        <fullName evidence="8">ATP synthase F(1) sector subunit delta</fullName>
    </alternativeName>
    <alternativeName>
        <fullName evidence="8">F-type ATPase subunit delta</fullName>
        <shortName evidence="8">F-ATPase subunit delta</shortName>
    </alternativeName>
</protein>
<accession>A0ABV2R5A7</accession>
<organism evidence="10 11">
    <name type="scientific">Kaistia defluvii</name>
    <dbReference type="NCBI Taxonomy" id="410841"/>
    <lineage>
        <taxon>Bacteria</taxon>
        <taxon>Pseudomonadati</taxon>
        <taxon>Pseudomonadota</taxon>
        <taxon>Alphaproteobacteria</taxon>
        <taxon>Hyphomicrobiales</taxon>
        <taxon>Kaistiaceae</taxon>
        <taxon>Kaistia</taxon>
    </lineage>
</organism>
<name>A0ABV2R5A7_9HYPH</name>
<proteinExistence type="inferred from homology"/>
<keyword evidence="8" id="KW-1003">Cell membrane</keyword>
<evidence type="ECO:0000256" key="7">
    <source>
        <dbReference type="ARBA" id="ARBA00023310"/>
    </source>
</evidence>
<dbReference type="Gene3D" id="1.10.520.20">
    <property type="entry name" value="N-terminal domain of the delta subunit of the F1F0-ATP synthase"/>
    <property type="match status" value="1"/>
</dbReference>
<evidence type="ECO:0000313" key="11">
    <source>
        <dbReference type="Proteomes" id="UP001549321"/>
    </source>
</evidence>
<comment type="function">
    <text evidence="8">F(1)F(0) ATP synthase produces ATP from ADP in the presence of a proton or sodium gradient. F-type ATPases consist of two structural domains, F(1) containing the extramembraneous catalytic core and F(0) containing the membrane proton channel, linked together by a central stalk and a peripheral stalk. During catalysis, ATP synthesis in the catalytic domain of F(1) is coupled via a rotary mechanism of the central stalk subunits to proton translocation.</text>
</comment>
<dbReference type="PROSITE" id="PS00389">
    <property type="entry name" value="ATPASE_DELTA"/>
    <property type="match status" value="1"/>
</dbReference>
<keyword evidence="7 8" id="KW-0066">ATP synthesis</keyword>
<sequence>MLRVAGCCANERAASGNAVFDGFHPSKKSSIRSRRCVQHPDQPGSGGASQSEDQVAEDKTLVSGVAGRYATALFDLALESGAVDAVDADLSRFTALLSESDDLVRLVQSPVFAADDQLRAVSAVLARAEIGGLVGNFVKVAASNRRLFAVPGMIAGFRQLLAKHRGEVTAEVTSAEPLSDPQTAALKEALKAQIGKDVTLSSNVDPALIGGLVVKVGSRMIDTSLRTKLNSLKIAMKEVG</sequence>
<feature type="region of interest" description="Disordered" evidence="9">
    <location>
        <begin position="31"/>
        <end position="55"/>
    </location>
</feature>
<dbReference type="PRINTS" id="PR00125">
    <property type="entry name" value="ATPASEDELTA"/>
</dbReference>
<dbReference type="InterPro" id="IPR026015">
    <property type="entry name" value="ATP_synth_OSCP/delta_N_sf"/>
</dbReference>
<dbReference type="NCBIfam" id="NF004402">
    <property type="entry name" value="PRK05758.2-2"/>
    <property type="match status" value="1"/>
</dbReference>
<evidence type="ECO:0000256" key="2">
    <source>
        <dbReference type="ARBA" id="ARBA00022448"/>
    </source>
</evidence>
<evidence type="ECO:0000256" key="9">
    <source>
        <dbReference type="SAM" id="MobiDB-lite"/>
    </source>
</evidence>
<dbReference type="HAMAP" id="MF_01416">
    <property type="entry name" value="ATP_synth_delta_bact"/>
    <property type="match status" value="1"/>
</dbReference>
<keyword evidence="4 8" id="KW-0406">Ion transport</keyword>
<dbReference type="InterPro" id="IPR000711">
    <property type="entry name" value="ATPase_OSCP/dsu"/>
</dbReference>
<dbReference type="SUPFAM" id="SSF47928">
    <property type="entry name" value="N-terminal domain of the delta subunit of the F1F0-ATP synthase"/>
    <property type="match status" value="1"/>
</dbReference>
<comment type="caution">
    <text evidence="10">The sequence shown here is derived from an EMBL/GenBank/DDBJ whole genome shotgun (WGS) entry which is preliminary data.</text>
</comment>